<dbReference type="AlphaFoldDB" id="A0A8J3DDP9"/>
<organism evidence="1 2">
    <name type="scientific">Cerasicoccus arenae</name>
    <dbReference type="NCBI Taxonomy" id="424488"/>
    <lineage>
        <taxon>Bacteria</taxon>
        <taxon>Pseudomonadati</taxon>
        <taxon>Verrucomicrobiota</taxon>
        <taxon>Opitutia</taxon>
        <taxon>Puniceicoccales</taxon>
        <taxon>Cerasicoccaceae</taxon>
        <taxon>Cerasicoccus</taxon>
    </lineage>
</organism>
<gene>
    <name evidence="1" type="ORF">GCM10007047_07270</name>
</gene>
<proteinExistence type="predicted"/>
<sequence>MKIILAAIPSFSASCFGLTIITHDHLDVGLAYEDDAWDLHIGIDDELNPGEHIELDPADALIYGDDTIRILAPGSGNFGFLGEAGEPVWIFPQSEITGVPYIGIGAEEINPLDFVGGLSLSLINVSGPGDFILYQNDALSTPTVFMNSRDGIDAGDNVGVTAGGHAHYNWAFTEPGVYQVYLQASGILNDGENTESWSAVTAYQFGINQVPEAEHYALLAGLALMGLIVWRRR</sequence>
<protein>
    <recommendedName>
        <fullName evidence="3">PEP-CTERM protein-sorting domain-containing protein</fullName>
    </recommendedName>
</protein>
<evidence type="ECO:0000313" key="1">
    <source>
        <dbReference type="EMBL" id="GHB94156.1"/>
    </source>
</evidence>
<dbReference type="PROSITE" id="PS51257">
    <property type="entry name" value="PROKAR_LIPOPROTEIN"/>
    <property type="match status" value="1"/>
</dbReference>
<evidence type="ECO:0008006" key="3">
    <source>
        <dbReference type="Google" id="ProtNLM"/>
    </source>
</evidence>
<dbReference type="InterPro" id="IPR022435">
    <property type="entry name" value="Surface-anchored_actinobac"/>
</dbReference>
<reference evidence="1" key="1">
    <citation type="journal article" date="2014" name="Int. J. Syst. Evol. Microbiol.">
        <title>Complete genome sequence of Corynebacterium casei LMG S-19264T (=DSM 44701T), isolated from a smear-ripened cheese.</title>
        <authorList>
            <consortium name="US DOE Joint Genome Institute (JGI-PGF)"/>
            <person name="Walter F."/>
            <person name="Albersmeier A."/>
            <person name="Kalinowski J."/>
            <person name="Ruckert C."/>
        </authorList>
    </citation>
    <scope>NUCLEOTIDE SEQUENCE</scope>
    <source>
        <strain evidence="1">KCTC 12870</strain>
    </source>
</reference>
<keyword evidence="2" id="KW-1185">Reference proteome</keyword>
<dbReference type="EMBL" id="BMXG01000003">
    <property type="protein sequence ID" value="GHB94156.1"/>
    <property type="molecule type" value="Genomic_DNA"/>
</dbReference>
<dbReference type="NCBIfam" id="TIGR03769">
    <property type="entry name" value="P_ac_wall_RPT"/>
    <property type="match status" value="1"/>
</dbReference>
<dbReference type="Proteomes" id="UP000642829">
    <property type="component" value="Unassembled WGS sequence"/>
</dbReference>
<dbReference type="RefSeq" id="WP_189511967.1">
    <property type="nucleotide sequence ID" value="NZ_BMXG01000003.1"/>
</dbReference>
<dbReference type="NCBIfam" id="NF038134">
    <property type="entry name" value="choice_anch_M"/>
    <property type="match status" value="1"/>
</dbReference>
<evidence type="ECO:0000313" key="2">
    <source>
        <dbReference type="Proteomes" id="UP000642829"/>
    </source>
</evidence>
<name>A0A8J3DDP9_9BACT</name>
<comment type="caution">
    <text evidence="1">The sequence shown here is derived from an EMBL/GenBank/DDBJ whole genome shotgun (WGS) entry which is preliminary data.</text>
</comment>
<reference evidence="1" key="2">
    <citation type="submission" date="2020-09" db="EMBL/GenBank/DDBJ databases">
        <authorList>
            <person name="Sun Q."/>
            <person name="Kim S."/>
        </authorList>
    </citation>
    <scope>NUCLEOTIDE SEQUENCE</scope>
    <source>
        <strain evidence="1">KCTC 12870</strain>
    </source>
</reference>
<accession>A0A8J3DDP9</accession>